<accession>A0A6P6YMK9</accession>
<keyword evidence="2" id="KW-1185">Reference proteome</keyword>
<dbReference type="SUPFAM" id="SSF49562">
    <property type="entry name" value="C2 domain (Calcium/lipid-binding domain, CaLB)"/>
    <property type="match status" value="1"/>
</dbReference>
<proteinExistence type="predicted"/>
<dbReference type="InterPro" id="IPR000008">
    <property type="entry name" value="C2_dom"/>
</dbReference>
<evidence type="ECO:0000313" key="2">
    <source>
        <dbReference type="Proteomes" id="UP000515146"/>
    </source>
</evidence>
<dbReference type="OMA" id="INCRITW"/>
<organism evidence="2 3">
    <name type="scientific">Dermatophagoides pteronyssinus</name>
    <name type="common">European house dust mite</name>
    <dbReference type="NCBI Taxonomy" id="6956"/>
    <lineage>
        <taxon>Eukaryota</taxon>
        <taxon>Metazoa</taxon>
        <taxon>Ecdysozoa</taxon>
        <taxon>Arthropoda</taxon>
        <taxon>Chelicerata</taxon>
        <taxon>Arachnida</taxon>
        <taxon>Acari</taxon>
        <taxon>Acariformes</taxon>
        <taxon>Sarcoptiformes</taxon>
        <taxon>Astigmata</taxon>
        <taxon>Psoroptidia</taxon>
        <taxon>Analgoidea</taxon>
        <taxon>Pyroglyphidae</taxon>
        <taxon>Dermatophagoidinae</taxon>
        <taxon>Dermatophagoides</taxon>
    </lineage>
</organism>
<protein>
    <submittedName>
        <fullName evidence="3">Uncharacterized protein LOC113799616 isoform X1</fullName>
    </submittedName>
</protein>
<sequence>MFLRIFFSKEDKLLKMKFYNVLTITIGVILLSVFDNVQADTVAQEQCRQLHHVDVDPSGTQFLNNNCRLDCNIHGKIYSHNMNEGRTCMVGRTNYVCRNGQCVGNNQHVGHVDIELISASLYDKANAYASVCIKNNSMPISLPIQDRRDCITCSTQVRSNTNNPIWNEVCTGSGNYLLVSDSRVAIEVWNHLGTSNNIFLGGVSLTIDQLVNHGDNHRAINLAMAGNKPGQLTTRITWTQRN</sequence>
<dbReference type="OrthoDB" id="6505726at2759"/>
<dbReference type="InParanoid" id="A0A6P6YMK9"/>
<name>A0A6P6YMK9_DERPT</name>
<dbReference type="Proteomes" id="UP000515146">
    <property type="component" value="Unplaced"/>
</dbReference>
<dbReference type="SMART" id="SM00239">
    <property type="entry name" value="C2"/>
    <property type="match status" value="1"/>
</dbReference>
<dbReference type="AlphaFoldDB" id="A0A6P6YMK9"/>
<reference evidence="3" key="1">
    <citation type="submission" date="2025-08" db="UniProtKB">
        <authorList>
            <consortium name="RefSeq"/>
        </authorList>
    </citation>
    <scope>IDENTIFICATION</scope>
    <source>
        <strain evidence="3">Airmid</strain>
    </source>
</reference>
<dbReference type="KEGG" id="dpte:113799616"/>
<feature type="domain" description="C2" evidence="1">
    <location>
        <begin position="111"/>
        <end position="219"/>
    </location>
</feature>
<evidence type="ECO:0000313" key="3">
    <source>
        <dbReference type="RefSeq" id="XP_027206081.1"/>
    </source>
</evidence>
<evidence type="ECO:0000259" key="1">
    <source>
        <dbReference type="SMART" id="SM00239"/>
    </source>
</evidence>
<dbReference type="Gene3D" id="2.60.40.150">
    <property type="entry name" value="C2 domain"/>
    <property type="match status" value="1"/>
</dbReference>
<dbReference type="CDD" id="cd00030">
    <property type="entry name" value="C2"/>
    <property type="match status" value="1"/>
</dbReference>
<dbReference type="Pfam" id="PF00168">
    <property type="entry name" value="C2"/>
    <property type="match status" value="1"/>
</dbReference>
<gene>
    <name evidence="3" type="primary">LOC113799616</name>
</gene>
<dbReference type="RefSeq" id="XP_027206081.1">
    <property type="nucleotide sequence ID" value="XM_027350280.1"/>
</dbReference>
<dbReference type="InterPro" id="IPR035892">
    <property type="entry name" value="C2_domain_sf"/>
</dbReference>